<reference evidence="3 4" key="1">
    <citation type="submission" date="2020-01" db="EMBL/GenBank/DDBJ databases">
        <title>Ponticoccus aerotolerans gen. nov., sp. nov., an anaerobic bacterium and proposal of Ponticoccusceae fam. nov., Ponticoccusles ord. nov. and Ponticoccuse classis nov. in the phylum Kiritimatiellaeota.</title>
        <authorList>
            <person name="Zhou L.Y."/>
            <person name="Du Z.J."/>
        </authorList>
    </citation>
    <scope>NUCLEOTIDE SEQUENCE [LARGE SCALE GENOMIC DNA]</scope>
    <source>
        <strain evidence="3 4">S-5007</strain>
    </source>
</reference>
<gene>
    <name evidence="3" type="ORF">GT409_03520</name>
</gene>
<dbReference type="RefSeq" id="WP_160626994.1">
    <property type="nucleotide sequence ID" value="NZ_CP047593.1"/>
</dbReference>
<dbReference type="InterPro" id="IPR025508">
    <property type="entry name" value="DUF4395"/>
</dbReference>
<sequence>MNTLNKSVVRITAFLTVLLLLGGLFSMLKWVALILCFDALIRGFTNLPISPLHRAARAQSKILRRGATPVDAAPYRFAARIGFAVYALITLLAFTGLIAPARILTQLMVLAAGVEAFAGINIWGKVYTLLHKSR</sequence>
<feature type="transmembrane region" description="Helical" evidence="1">
    <location>
        <begin position="103"/>
        <end position="124"/>
    </location>
</feature>
<dbReference type="AlphaFoldDB" id="A0A6P1M3Y8"/>
<evidence type="ECO:0000313" key="3">
    <source>
        <dbReference type="EMBL" id="QHI68557.1"/>
    </source>
</evidence>
<evidence type="ECO:0000259" key="2">
    <source>
        <dbReference type="Pfam" id="PF14340"/>
    </source>
</evidence>
<keyword evidence="1" id="KW-0472">Membrane</keyword>
<proteinExistence type="predicted"/>
<organism evidence="3 4">
    <name type="scientific">Tichowtungia aerotolerans</name>
    <dbReference type="NCBI Taxonomy" id="2697043"/>
    <lineage>
        <taxon>Bacteria</taxon>
        <taxon>Pseudomonadati</taxon>
        <taxon>Kiritimatiellota</taxon>
        <taxon>Tichowtungiia</taxon>
        <taxon>Tichowtungiales</taxon>
        <taxon>Tichowtungiaceae</taxon>
        <taxon>Tichowtungia</taxon>
    </lineage>
</organism>
<protein>
    <submittedName>
        <fullName evidence="3">DUF4395 family protein</fullName>
    </submittedName>
</protein>
<keyword evidence="4" id="KW-1185">Reference proteome</keyword>
<dbReference type="KEGG" id="taer:GT409_03520"/>
<dbReference type="Pfam" id="PF14340">
    <property type="entry name" value="DUF4395"/>
    <property type="match status" value="1"/>
</dbReference>
<keyword evidence="1" id="KW-0812">Transmembrane</keyword>
<name>A0A6P1M3Y8_9BACT</name>
<keyword evidence="1" id="KW-1133">Transmembrane helix</keyword>
<evidence type="ECO:0000313" key="4">
    <source>
        <dbReference type="Proteomes" id="UP000464954"/>
    </source>
</evidence>
<feature type="domain" description="DUF4395" evidence="2">
    <location>
        <begin position="5"/>
        <end position="131"/>
    </location>
</feature>
<dbReference type="EMBL" id="CP047593">
    <property type="protein sequence ID" value="QHI68557.1"/>
    <property type="molecule type" value="Genomic_DNA"/>
</dbReference>
<feature type="transmembrane region" description="Helical" evidence="1">
    <location>
        <begin position="77"/>
        <end position="97"/>
    </location>
</feature>
<evidence type="ECO:0000256" key="1">
    <source>
        <dbReference type="SAM" id="Phobius"/>
    </source>
</evidence>
<accession>A0A6P1M3Y8</accession>
<dbReference type="Proteomes" id="UP000464954">
    <property type="component" value="Chromosome"/>
</dbReference>